<accession>A0A2W1JX98</accession>
<keyword evidence="1" id="KW-0812">Transmembrane</keyword>
<protein>
    <submittedName>
        <fullName evidence="2">Uncharacterized protein</fullName>
    </submittedName>
</protein>
<evidence type="ECO:0000256" key="1">
    <source>
        <dbReference type="SAM" id="Phobius"/>
    </source>
</evidence>
<name>A0A2W1JX98_9CYAN</name>
<dbReference type="InterPro" id="IPR011990">
    <property type="entry name" value="TPR-like_helical_dom_sf"/>
</dbReference>
<proteinExistence type="predicted"/>
<dbReference type="InterPro" id="IPR019734">
    <property type="entry name" value="TPR_rpt"/>
</dbReference>
<dbReference type="Gene3D" id="1.25.40.10">
    <property type="entry name" value="Tetratricopeptide repeat domain"/>
    <property type="match status" value="1"/>
</dbReference>
<organism evidence="2 3">
    <name type="scientific">Acaryochloris thomasi RCC1774</name>
    <dbReference type="NCBI Taxonomy" id="1764569"/>
    <lineage>
        <taxon>Bacteria</taxon>
        <taxon>Bacillati</taxon>
        <taxon>Cyanobacteriota</taxon>
        <taxon>Cyanophyceae</taxon>
        <taxon>Acaryochloridales</taxon>
        <taxon>Acaryochloridaceae</taxon>
        <taxon>Acaryochloris</taxon>
        <taxon>Acaryochloris thomasi</taxon>
    </lineage>
</organism>
<dbReference type="SMART" id="SM00028">
    <property type="entry name" value="TPR"/>
    <property type="match status" value="3"/>
</dbReference>
<dbReference type="AlphaFoldDB" id="A0A2W1JX98"/>
<dbReference type="EMBL" id="PQWO01000007">
    <property type="protein sequence ID" value="PZD72967.1"/>
    <property type="molecule type" value="Genomic_DNA"/>
</dbReference>
<dbReference type="RefSeq" id="WP_110986578.1">
    <property type="nucleotide sequence ID" value="NZ_CAWNWM010000007.1"/>
</dbReference>
<evidence type="ECO:0000313" key="2">
    <source>
        <dbReference type="EMBL" id="PZD72967.1"/>
    </source>
</evidence>
<dbReference type="Proteomes" id="UP000248857">
    <property type="component" value="Unassembled WGS sequence"/>
</dbReference>
<dbReference type="OrthoDB" id="581260at2"/>
<keyword evidence="1" id="KW-0472">Membrane</keyword>
<dbReference type="Pfam" id="PF14559">
    <property type="entry name" value="TPR_19"/>
    <property type="match status" value="1"/>
</dbReference>
<dbReference type="SUPFAM" id="SSF48452">
    <property type="entry name" value="TPR-like"/>
    <property type="match status" value="1"/>
</dbReference>
<dbReference type="InterPro" id="IPR027417">
    <property type="entry name" value="P-loop_NTPase"/>
</dbReference>
<dbReference type="SUPFAM" id="SSF52540">
    <property type="entry name" value="P-loop containing nucleoside triphosphate hydrolases"/>
    <property type="match status" value="1"/>
</dbReference>
<keyword evidence="1" id="KW-1133">Transmembrane helix</keyword>
<sequence length="448" mass="49637">MSKTAIQSLNFLSIGDRGVGKTIFLLANYAALRPKSADAQKQDIYFDCQNGKDRKNLESLLALVAKTGQYPPPTLQITDFRFDVKRHSWQGAKVLCQFHWSDVPGESCQSFDAEFQAVLQKSHGCCLFLDAYELIHNPQYLAHLEMLTKRAEAIASLAHRYQLHYSIALVLTKCDLIGAGPSGLLKLEEKLHPLIRSLKAVNANYRCFYSAIPISAFKTPTVLEAHGIEAPLLWLVTEARASSRPLQTLDKSLDSVLSNSVAPSSKTTSTKSGSPVWLRLLAGVGILGVLTGLFVGLRALLPSTDPSLSSNPSIRRHQITLKRDPDNVEATRQLAAEYTKLEQYGQAIPLLENLAQEQPENLNLLTELGRLYLVTGQLQKEENIYDQILLQDESNILALTGKAEIYLKKGEIETAKSLFAEAEERAPSEKLKQTIRKIATENLQAAEK</sequence>
<comment type="caution">
    <text evidence="2">The sequence shown here is derived from an EMBL/GenBank/DDBJ whole genome shotgun (WGS) entry which is preliminary data.</text>
</comment>
<gene>
    <name evidence="2" type="ORF">C1752_02891</name>
</gene>
<evidence type="ECO:0000313" key="3">
    <source>
        <dbReference type="Proteomes" id="UP000248857"/>
    </source>
</evidence>
<dbReference type="Gene3D" id="3.40.50.300">
    <property type="entry name" value="P-loop containing nucleotide triphosphate hydrolases"/>
    <property type="match status" value="1"/>
</dbReference>
<keyword evidence="3" id="KW-1185">Reference proteome</keyword>
<feature type="transmembrane region" description="Helical" evidence="1">
    <location>
        <begin position="276"/>
        <end position="301"/>
    </location>
</feature>
<reference evidence="2 3" key="1">
    <citation type="journal article" date="2018" name="Sci. Rep.">
        <title>A novel species of the marine cyanobacterium Acaryochloris with a unique pigment content and lifestyle.</title>
        <authorList>
            <person name="Partensky F."/>
            <person name="Six C."/>
            <person name="Ratin M."/>
            <person name="Garczarek L."/>
            <person name="Vaulot D."/>
            <person name="Probert I."/>
            <person name="Calteau A."/>
            <person name="Gourvil P."/>
            <person name="Marie D."/>
            <person name="Grebert T."/>
            <person name="Bouchier C."/>
            <person name="Le Panse S."/>
            <person name="Gachenot M."/>
            <person name="Rodriguez F."/>
            <person name="Garrido J.L."/>
        </authorList>
    </citation>
    <scope>NUCLEOTIDE SEQUENCE [LARGE SCALE GENOMIC DNA]</scope>
    <source>
        <strain evidence="2 3">RCC1774</strain>
    </source>
</reference>